<sequence>MSTSTRRWPEILQMLKQVDTDRELSKLSKDMHPAAPEVQAVYDVLERHASTVYGAFYHYSTVGKTFDGPDTEIMHVRHDAFVKFVEDCSLVSPDGGTGHFSTIWSIVDAGDRSTRRIDPYNKPSALNRHEWLQVVVRIAVHTLLRPRSHSEPIGNVADTVEVFCEHLEARLPPEALLSSDEFRRHYCYTEAVDRVLRKHEPFLRMLYATYAVLGNDGLNDQSTLTSTSHMSIGAWLEMNSNIGLIELGLVSVTQLMQAFNACRIRASTEYSATQEMRLRLLFFEDFCEALVRVAYVIALPTPDDVSRTLADDAGDFMIALLQGADDKFRQFVARRGGCWLGHPHQRIQGSLACLLALMMRLIDANTKFGGLAEGSLTRTHLAAFATKRCGGAKLEIPKATFNGSNLPLVVEEIRAHNFRVLSGVPAFTELNEEQIGLLLDSMSKAKFESGEYVYEQGSFGDAFYLVTSGYANVIHVDPTDTTEEEVVIAQLAESDCFGELALQRDQPRPVSIVATSTLDVLFIARCDFEAKLGCIGPLSALQLVKDEGVVVDNVNEDVQGQKPQPELKEEVNKAAT</sequence>
<dbReference type="InterPro" id="IPR000595">
    <property type="entry name" value="cNMP-bd_dom"/>
</dbReference>
<dbReference type="OrthoDB" id="417078at2759"/>
<dbReference type="SMART" id="SM00100">
    <property type="entry name" value="cNMP"/>
    <property type="match status" value="1"/>
</dbReference>
<dbReference type="GO" id="GO:0005952">
    <property type="term" value="C:cAMP-dependent protein kinase complex"/>
    <property type="evidence" value="ECO:0007669"/>
    <property type="project" value="InterPro"/>
</dbReference>
<keyword evidence="3" id="KW-1185">Reference proteome</keyword>
<dbReference type="SUPFAM" id="SSF51206">
    <property type="entry name" value="cAMP-binding domain-like"/>
    <property type="match status" value="1"/>
</dbReference>
<dbReference type="PANTHER" id="PTHR11635:SF152">
    <property type="entry name" value="CAMP-DEPENDENT PROTEIN KINASE TYPE I REGULATORY SUBUNIT-RELATED"/>
    <property type="match status" value="1"/>
</dbReference>
<feature type="domain" description="Cyclic nucleotide-binding" evidence="1">
    <location>
        <begin position="426"/>
        <end position="533"/>
    </location>
</feature>
<comment type="caution">
    <text evidence="2">The sequence shown here is derived from an EMBL/GenBank/DDBJ whole genome shotgun (WGS) entry which is preliminary data.</text>
</comment>
<proteinExistence type="predicted"/>
<dbReference type="InterPro" id="IPR050503">
    <property type="entry name" value="cAMP-dep_PK_reg_su-like"/>
</dbReference>
<dbReference type="GO" id="GO:0004862">
    <property type="term" value="F:cAMP-dependent protein kinase inhibitor activity"/>
    <property type="evidence" value="ECO:0007669"/>
    <property type="project" value="TreeGrafter"/>
</dbReference>
<accession>A0A0M0JM89</accession>
<dbReference type="AlphaFoldDB" id="A0A0M0JM89"/>
<evidence type="ECO:0000259" key="1">
    <source>
        <dbReference type="PROSITE" id="PS50042"/>
    </source>
</evidence>
<organism evidence="2 3">
    <name type="scientific">Chrysochromulina tobinii</name>
    <dbReference type="NCBI Taxonomy" id="1460289"/>
    <lineage>
        <taxon>Eukaryota</taxon>
        <taxon>Haptista</taxon>
        <taxon>Haptophyta</taxon>
        <taxon>Prymnesiophyceae</taxon>
        <taxon>Prymnesiales</taxon>
        <taxon>Chrysochromulinaceae</taxon>
        <taxon>Chrysochromulina</taxon>
    </lineage>
</organism>
<evidence type="ECO:0000313" key="2">
    <source>
        <dbReference type="EMBL" id="KOO27432.1"/>
    </source>
</evidence>
<dbReference type="GO" id="GO:0030552">
    <property type="term" value="F:cAMP binding"/>
    <property type="evidence" value="ECO:0007669"/>
    <property type="project" value="TreeGrafter"/>
</dbReference>
<dbReference type="GO" id="GO:0034236">
    <property type="term" value="F:protein kinase A catalytic subunit binding"/>
    <property type="evidence" value="ECO:0007669"/>
    <property type="project" value="TreeGrafter"/>
</dbReference>
<keyword evidence="2" id="KW-0418">Kinase</keyword>
<name>A0A0M0JM89_9EUKA</name>
<dbReference type="CDD" id="cd00038">
    <property type="entry name" value="CAP_ED"/>
    <property type="match status" value="1"/>
</dbReference>
<dbReference type="EMBL" id="JWZX01002715">
    <property type="protein sequence ID" value="KOO27432.1"/>
    <property type="molecule type" value="Genomic_DNA"/>
</dbReference>
<keyword evidence="2" id="KW-0808">Transferase</keyword>
<dbReference type="InterPro" id="IPR018490">
    <property type="entry name" value="cNMP-bd_dom_sf"/>
</dbReference>
<dbReference type="Gene3D" id="2.60.120.10">
    <property type="entry name" value="Jelly Rolls"/>
    <property type="match status" value="1"/>
</dbReference>
<gene>
    <name evidence="2" type="ORF">Ctob_009591</name>
</gene>
<reference evidence="3" key="1">
    <citation type="journal article" date="2015" name="PLoS Genet.">
        <title>Genome Sequence and Transcriptome Analyses of Chrysochromulina tobin: Metabolic Tools for Enhanced Algal Fitness in the Prominent Order Prymnesiales (Haptophyceae).</title>
        <authorList>
            <person name="Hovde B.T."/>
            <person name="Deodato C.R."/>
            <person name="Hunsperger H.M."/>
            <person name="Ryken S.A."/>
            <person name="Yost W."/>
            <person name="Jha R.K."/>
            <person name="Patterson J."/>
            <person name="Monnat R.J. Jr."/>
            <person name="Barlow S.B."/>
            <person name="Starkenburg S.R."/>
            <person name="Cattolico R.A."/>
        </authorList>
    </citation>
    <scope>NUCLEOTIDE SEQUENCE</scope>
    <source>
        <strain evidence="3">CCMP291</strain>
    </source>
</reference>
<dbReference type="InterPro" id="IPR014710">
    <property type="entry name" value="RmlC-like_jellyroll"/>
</dbReference>
<dbReference type="GO" id="GO:0016301">
    <property type="term" value="F:kinase activity"/>
    <property type="evidence" value="ECO:0007669"/>
    <property type="project" value="UniProtKB-KW"/>
</dbReference>
<dbReference type="GO" id="GO:0005829">
    <property type="term" value="C:cytosol"/>
    <property type="evidence" value="ECO:0007669"/>
    <property type="project" value="TreeGrafter"/>
</dbReference>
<dbReference type="Pfam" id="PF00027">
    <property type="entry name" value="cNMP_binding"/>
    <property type="match status" value="1"/>
</dbReference>
<dbReference type="PANTHER" id="PTHR11635">
    <property type="entry name" value="CAMP-DEPENDENT PROTEIN KINASE REGULATORY CHAIN"/>
    <property type="match status" value="1"/>
</dbReference>
<dbReference type="Proteomes" id="UP000037460">
    <property type="component" value="Unassembled WGS sequence"/>
</dbReference>
<evidence type="ECO:0000313" key="3">
    <source>
        <dbReference type="Proteomes" id="UP000037460"/>
    </source>
</evidence>
<protein>
    <submittedName>
        <fullName evidence="2">Cgmp-dependent protein kinase 1</fullName>
    </submittedName>
</protein>
<dbReference type="PROSITE" id="PS50042">
    <property type="entry name" value="CNMP_BINDING_3"/>
    <property type="match status" value="1"/>
</dbReference>
<dbReference type="PRINTS" id="PR00103">
    <property type="entry name" value="CAMPKINASE"/>
</dbReference>